<dbReference type="InterPro" id="IPR023211">
    <property type="entry name" value="DNA_pol_palm_dom_sf"/>
</dbReference>
<dbReference type="SMART" id="SM00486">
    <property type="entry name" value="POLBc"/>
    <property type="match status" value="1"/>
</dbReference>
<feature type="domain" description="DNA-directed DNA polymerase family B multifunctional" evidence="13">
    <location>
        <begin position="524"/>
        <end position="966"/>
    </location>
</feature>
<dbReference type="EMBL" id="GGYP01003199">
    <property type="protein sequence ID" value="MDE47970.1"/>
    <property type="molecule type" value="Transcribed_RNA"/>
</dbReference>
<keyword evidence="3 12" id="KW-0808">Transferase</keyword>
<evidence type="ECO:0000313" key="16">
    <source>
        <dbReference type="EMBL" id="MDE47970.1"/>
    </source>
</evidence>
<dbReference type="GO" id="GO:0003682">
    <property type="term" value="F:chromatin binding"/>
    <property type="evidence" value="ECO:0007669"/>
    <property type="project" value="TreeGrafter"/>
</dbReference>
<dbReference type="Gene3D" id="3.30.420.10">
    <property type="entry name" value="Ribonuclease H-like superfamily/Ribonuclease H"/>
    <property type="match status" value="1"/>
</dbReference>
<evidence type="ECO:0000256" key="8">
    <source>
        <dbReference type="ARBA" id="ARBA00022833"/>
    </source>
</evidence>
<keyword evidence="8" id="KW-0862">Zinc</keyword>
<dbReference type="Pfam" id="PF03104">
    <property type="entry name" value="DNA_pol_B_exo1"/>
    <property type="match status" value="1"/>
</dbReference>
<reference evidence="16" key="1">
    <citation type="submission" date="2018-10" db="EMBL/GenBank/DDBJ databases">
        <title>Transcriptome assembly of Aceria tosichella (Wheat curl mite) Type 2.</title>
        <authorList>
            <person name="Scully E.D."/>
            <person name="Geib S.M."/>
            <person name="Palmer N.A."/>
            <person name="Gupta A.K."/>
            <person name="Sarath G."/>
            <person name="Tatineni S."/>
        </authorList>
    </citation>
    <scope>NUCLEOTIDE SEQUENCE</scope>
    <source>
        <strain evidence="16">LincolnNE</strain>
    </source>
</reference>
<dbReference type="GO" id="GO:1902975">
    <property type="term" value="P:mitotic DNA replication initiation"/>
    <property type="evidence" value="ECO:0007669"/>
    <property type="project" value="InterPro"/>
</dbReference>
<keyword evidence="5 12" id="KW-0235">DNA replication</keyword>
<dbReference type="Gene3D" id="1.10.3200.20">
    <property type="entry name" value="DNA Polymerase alpha, zinc finger"/>
    <property type="match status" value="1"/>
</dbReference>
<comment type="catalytic activity">
    <reaction evidence="12">
        <text>DNA(n) + a 2'-deoxyribonucleoside 5'-triphosphate = DNA(n+1) + diphosphate</text>
        <dbReference type="Rhea" id="RHEA:22508"/>
        <dbReference type="Rhea" id="RHEA-COMP:17339"/>
        <dbReference type="Rhea" id="RHEA-COMP:17340"/>
        <dbReference type="ChEBI" id="CHEBI:33019"/>
        <dbReference type="ChEBI" id="CHEBI:61560"/>
        <dbReference type="ChEBI" id="CHEBI:173112"/>
        <dbReference type="EC" id="2.7.7.7"/>
    </reaction>
</comment>
<dbReference type="Gene3D" id="3.90.1600.10">
    <property type="entry name" value="Palm domain of DNA polymerase"/>
    <property type="match status" value="2"/>
</dbReference>
<dbReference type="Gene3D" id="1.10.132.60">
    <property type="entry name" value="DNA polymerase family B, C-terminal domain"/>
    <property type="match status" value="1"/>
</dbReference>
<dbReference type="AlphaFoldDB" id="A0A6G1SDH0"/>
<proteinExistence type="inferred from homology"/>
<dbReference type="GO" id="GO:0000166">
    <property type="term" value="F:nucleotide binding"/>
    <property type="evidence" value="ECO:0007669"/>
    <property type="project" value="InterPro"/>
</dbReference>
<dbReference type="GO" id="GO:0006272">
    <property type="term" value="P:leading strand elongation"/>
    <property type="evidence" value="ECO:0007669"/>
    <property type="project" value="TreeGrafter"/>
</dbReference>
<dbReference type="InterPro" id="IPR012337">
    <property type="entry name" value="RNaseH-like_sf"/>
</dbReference>
<dbReference type="InterPro" id="IPR017964">
    <property type="entry name" value="DNA-dir_DNA_pol_B_CS"/>
</dbReference>
<keyword evidence="10 12" id="KW-0238">DNA-binding</keyword>
<dbReference type="SUPFAM" id="SSF56672">
    <property type="entry name" value="DNA/RNA polymerases"/>
    <property type="match status" value="1"/>
</dbReference>
<keyword evidence="6" id="KW-0479">Metal-binding</keyword>
<dbReference type="CDD" id="cd05776">
    <property type="entry name" value="DNA_polB_alpha_exo"/>
    <property type="match status" value="1"/>
</dbReference>
<dbReference type="InterPro" id="IPR006172">
    <property type="entry name" value="DNA-dir_DNA_pol_B"/>
</dbReference>
<sequence>MDADDILSDMLLEVPETPVLLLKTRKRKAPPENLTSKKHFIEPPAPSSVVLSDDKNIDLDTICQDSGVNEDSSVDQNVDQAAQDWQCDNPIVQATSDYTHFYWYDVCEGPTQGTVYFFGRVQVPDNKFVSCCVIVKNVCRSVYLLIKPFCSFDEVVAEFTNIIAKKYKIKNFTCKKVTKRFAFDSQVPIEADYVMIDYPANQQALPLDLIGGTFSKVLNANQSPMEKLILEMKLRGPAWLRLTDPVASSPQITWTKVELVINSPSNLSVEDKPVNLSRPYFCVLSLALQTHAHPNVPGRNDIVAISVMVNTCFRLDQCLNRNNKGCGHFLIMAKPQPSQKDPLRLPFDFPKAIKSFTQTRFELAENERDLLTMFMEKFNQLDPDIVVGHDLLNYDFETLVRQMAINKVGVWDKLGRFKRNTLPSSKKAFPNLFSGRVLCDIKKSAEELMQLRSYDLTELTLQILNQKRVEYNHSLLKESYKSSESLIQMLTAVWRDVDSIFSILVELNIIPLALKITNITGNILSRTLAAGRSERNEYLLLHAFHEDNYICPEKIQAWEKKFPGKNADGGDDKGGDNNPGRRKAAYTGGLVLEPKTGFYESCVLLMDFNSLYPSIIQEFNICFTTVKVPENSDEGAAEIVSESDACGILPTQLKQLVQRRKEVKNKLKVCKDPMQSTLLDIEQRALKLTANSMYGCLGFEYSRFYAKHLASLVTLKGREILLSTKAMVENLGYEVIYGDTDSLMIDTKLTEFLEVMQRGTTIKTAINRRFKLLEIDVDGVYQPLLLLKKKNYAGASLTMGTGGTIVKKIETKGLDSVRRDRAVIAKEAGERILSMIMESGKEICQTVQDIHAYLKELSEQVKKNELPISKYLISKQLNKNPDEYRDTKGIGHVTIALRLNADPKRARKLRSGDVIEYAICTDGTGESANQRGYTLEEMANNENLKIDHEYYLCQQIYAAVSRICDKLPFTNAYAIAEAMGIESCSSIKIPRDATVAVMKDQLVSKGEQRFVTCEPLTIECPACTCIEKIHAKTRKATKGNKLIYALVECSNCSARYASYHRKVVVQIIAHLKRLTFNLYNSKFTCPDCEHSSRNIFGPLNEQGRPVCVKCSATLVADMDDRLMDLQLSYFKYLLDIHNDNNDANASQIEKPTDDTLGLYKDCFDEVLGALRMSFTNTIDAQTVLSMVCSGR</sequence>
<feature type="domain" description="Zinc finger DNA-directed DNA polymerase family B alpha" evidence="15">
    <location>
        <begin position="1007"/>
        <end position="1149"/>
    </location>
</feature>
<dbReference type="SUPFAM" id="SSF53098">
    <property type="entry name" value="Ribonuclease H-like"/>
    <property type="match status" value="1"/>
</dbReference>
<evidence type="ECO:0000256" key="4">
    <source>
        <dbReference type="ARBA" id="ARBA00022695"/>
    </source>
</evidence>
<dbReference type="Gene3D" id="3.30.70.2820">
    <property type="match status" value="1"/>
</dbReference>
<dbReference type="InterPro" id="IPR015088">
    <property type="entry name" value="Znf_DNA-dir_DNA_pol_B_alpha"/>
</dbReference>
<dbReference type="GO" id="GO:0003697">
    <property type="term" value="F:single-stranded DNA binding"/>
    <property type="evidence" value="ECO:0007669"/>
    <property type="project" value="TreeGrafter"/>
</dbReference>
<name>A0A6G1SDH0_9ACAR</name>
<dbReference type="InterPro" id="IPR006134">
    <property type="entry name" value="DNA-dir_DNA_pol_B_multi_dom"/>
</dbReference>
<evidence type="ECO:0000259" key="13">
    <source>
        <dbReference type="Pfam" id="PF00136"/>
    </source>
</evidence>
<dbReference type="InterPro" id="IPR042087">
    <property type="entry name" value="DNA_pol_B_thumb"/>
</dbReference>
<dbReference type="GO" id="GO:0008270">
    <property type="term" value="F:zinc ion binding"/>
    <property type="evidence" value="ECO:0007669"/>
    <property type="project" value="UniProtKB-KW"/>
</dbReference>
<dbReference type="NCBIfam" id="TIGR00592">
    <property type="entry name" value="pol2"/>
    <property type="match status" value="1"/>
</dbReference>
<gene>
    <name evidence="16" type="primary">pola1_0</name>
    <name evidence="16" type="ORF">g.12685</name>
</gene>
<dbReference type="GO" id="GO:0003887">
    <property type="term" value="F:DNA-directed DNA polymerase activity"/>
    <property type="evidence" value="ECO:0007669"/>
    <property type="project" value="UniProtKB-KW"/>
</dbReference>
<dbReference type="Gene3D" id="2.40.50.730">
    <property type="match status" value="1"/>
</dbReference>
<dbReference type="InterPro" id="IPR036397">
    <property type="entry name" value="RNaseH_sf"/>
</dbReference>
<dbReference type="GO" id="GO:0003688">
    <property type="term" value="F:DNA replication origin binding"/>
    <property type="evidence" value="ECO:0007669"/>
    <property type="project" value="TreeGrafter"/>
</dbReference>
<evidence type="ECO:0000256" key="10">
    <source>
        <dbReference type="ARBA" id="ARBA00023125"/>
    </source>
</evidence>
<evidence type="ECO:0000256" key="12">
    <source>
        <dbReference type="RuleBase" id="RU000442"/>
    </source>
</evidence>
<evidence type="ECO:0000256" key="3">
    <source>
        <dbReference type="ARBA" id="ARBA00022679"/>
    </source>
</evidence>
<feature type="domain" description="DNA-directed DNA polymerase family B exonuclease" evidence="14">
    <location>
        <begin position="217"/>
        <end position="458"/>
    </location>
</feature>
<keyword evidence="9 12" id="KW-0239">DNA-directed DNA polymerase</keyword>
<dbReference type="PROSITE" id="PS00116">
    <property type="entry name" value="DNA_POLYMERASE_B"/>
    <property type="match status" value="1"/>
</dbReference>
<keyword evidence="11" id="KW-0539">Nucleus</keyword>
<accession>A0A6G1SDH0</accession>
<dbReference type="PANTHER" id="PTHR45861:SF1">
    <property type="entry name" value="DNA POLYMERASE ALPHA CATALYTIC SUBUNIT"/>
    <property type="match status" value="1"/>
</dbReference>
<evidence type="ECO:0000256" key="5">
    <source>
        <dbReference type="ARBA" id="ARBA00022705"/>
    </source>
</evidence>
<dbReference type="PRINTS" id="PR00106">
    <property type="entry name" value="DNAPOLB"/>
</dbReference>
<keyword evidence="7" id="KW-0863">Zinc-finger</keyword>
<dbReference type="Pfam" id="PF08996">
    <property type="entry name" value="zf-DNA_Pol"/>
    <property type="match status" value="1"/>
</dbReference>
<dbReference type="GO" id="GO:0006273">
    <property type="term" value="P:lagging strand elongation"/>
    <property type="evidence" value="ECO:0007669"/>
    <property type="project" value="TreeGrafter"/>
</dbReference>
<protein>
    <recommendedName>
        <fullName evidence="12">DNA polymerase</fullName>
        <ecNumber evidence="12">2.7.7.7</ecNumber>
    </recommendedName>
</protein>
<dbReference type="InterPro" id="IPR006133">
    <property type="entry name" value="DNA-dir_DNA_pol_B_exonuc"/>
</dbReference>
<evidence type="ECO:0000256" key="2">
    <source>
        <dbReference type="ARBA" id="ARBA00005755"/>
    </source>
</evidence>
<evidence type="ECO:0000259" key="15">
    <source>
        <dbReference type="Pfam" id="PF08996"/>
    </source>
</evidence>
<evidence type="ECO:0000259" key="14">
    <source>
        <dbReference type="Pfam" id="PF03104"/>
    </source>
</evidence>
<dbReference type="EC" id="2.7.7.7" evidence="12"/>
<dbReference type="InterPro" id="IPR038256">
    <property type="entry name" value="Pol_alpha_znc_sf"/>
</dbReference>
<evidence type="ECO:0000256" key="11">
    <source>
        <dbReference type="ARBA" id="ARBA00023242"/>
    </source>
</evidence>
<dbReference type="InterPro" id="IPR043502">
    <property type="entry name" value="DNA/RNA_pol_sf"/>
</dbReference>
<organism evidence="16">
    <name type="scientific">Aceria tosichella</name>
    <name type="common">wheat curl mite</name>
    <dbReference type="NCBI Taxonomy" id="561515"/>
    <lineage>
        <taxon>Eukaryota</taxon>
        <taxon>Metazoa</taxon>
        <taxon>Ecdysozoa</taxon>
        <taxon>Arthropoda</taxon>
        <taxon>Chelicerata</taxon>
        <taxon>Arachnida</taxon>
        <taxon>Acari</taxon>
        <taxon>Acariformes</taxon>
        <taxon>Trombidiformes</taxon>
        <taxon>Prostigmata</taxon>
        <taxon>Eupodina</taxon>
        <taxon>Eriophyoidea</taxon>
        <taxon>Eriophyidae</taxon>
        <taxon>Eriophyinae</taxon>
        <taxon>Aceriini</taxon>
        <taxon>Aceria</taxon>
    </lineage>
</organism>
<comment type="subcellular location">
    <subcellularLocation>
        <location evidence="1">Nucleus</location>
    </subcellularLocation>
</comment>
<keyword evidence="4 12" id="KW-0548">Nucleotidyltransferase</keyword>
<evidence type="ECO:0000256" key="9">
    <source>
        <dbReference type="ARBA" id="ARBA00022932"/>
    </source>
</evidence>
<dbReference type="InterPro" id="IPR045846">
    <property type="entry name" value="POLBc_alpha"/>
</dbReference>
<evidence type="ECO:0000256" key="7">
    <source>
        <dbReference type="ARBA" id="ARBA00022771"/>
    </source>
</evidence>
<dbReference type="GO" id="GO:0005658">
    <property type="term" value="C:alpha DNA polymerase:primase complex"/>
    <property type="evidence" value="ECO:0007669"/>
    <property type="project" value="TreeGrafter"/>
</dbReference>
<dbReference type="Pfam" id="PF00136">
    <property type="entry name" value="DNA_pol_B"/>
    <property type="match status" value="1"/>
</dbReference>
<dbReference type="CDD" id="cd05532">
    <property type="entry name" value="POLBc_alpha"/>
    <property type="match status" value="1"/>
</dbReference>
<evidence type="ECO:0000256" key="1">
    <source>
        <dbReference type="ARBA" id="ARBA00004123"/>
    </source>
</evidence>
<comment type="similarity">
    <text evidence="2 12">Belongs to the DNA polymerase type-B family.</text>
</comment>
<evidence type="ECO:0000256" key="6">
    <source>
        <dbReference type="ARBA" id="ARBA00022723"/>
    </source>
</evidence>
<dbReference type="PANTHER" id="PTHR45861">
    <property type="entry name" value="DNA POLYMERASE ALPHA CATALYTIC SUBUNIT"/>
    <property type="match status" value="1"/>
</dbReference>